<accession>A0A9D1WP39</accession>
<keyword evidence="1" id="KW-1133">Transmembrane helix</keyword>
<dbReference type="SUPFAM" id="SSF53474">
    <property type="entry name" value="alpha/beta-Hydrolases"/>
    <property type="match status" value="1"/>
</dbReference>
<keyword evidence="1" id="KW-0472">Membrane</keyword>
<reference evidence="2" key="2">
    <citation type="submission" date="2021-04" db="EMBL/GenBank/DDBJ databases">
        <authorList>
            <person name="Gilroy R."/>
        </authorList>
    </citation>
    <scope>NUCLEOTIDE SEQUENCE</scope>
    <source>
        <strain evidence="2">1193</strain>
    </source>
</reference>
<keyword evidence="1" id="KW-0812">Transmembrane</keyword>
<evidence type="ECO:0000256" key="1">
    <source>
        <dbReference type="SAM" id="Phobius"/>
    </source>
</evidence>
<feature type="transmembrane region" description="Helical" evidence="1">
    <location>
        <begin position="35"/>
        <end position="57"/>
    </location>
</feature>
<gene>
    <name evidence="2" type="ORF">H9854_05250</name>
</gene>
<comment type="caution">
    <text evidence="2">The sequence shown here is derived from an EMBL/GenBank/DDBJ whole genome shotgun (WGS) entry which is preliminary data.</text>
</comment>
<evidence type="ECO:0000313" key="2">
    <source>
        <dbReference type="EMBL" id="HIX61622.1"/>
    </source>
</evidence>
<proteinExistence type="predicted"/>
<evidence type="ECO:0000313" key="3">
    <source>
        <dbReference type="Proteomes" id="UP000824248"/>
    </source>
</evidence>
<feature type="transmembrane region" description="Helical" evidence="1">
    <location>
        <begin position="6"/>
        <end position="23"/>
    </location>
</feature>
<reference evidence="2" key="1">
    <citation type="journal article" date="2021" name="PeerJ">
        <title>Extensive microbial diversity within the chicken gut microbiome revealed by metagenomics and culture.</title>
        <authorList>
            <person name="Gilroy R."/>
            <person name="Ravi A."/>
            <person name="Getino M."/>
            <person name="Pursley I."/>
            <person name="Horton D.L."/>
            <person name="Alikhan N.F."/>
            <person name="Baker D."/>
            <person name="Gharbi K."/>
            <person name="Hall N."/>
            <person name="Watson M."/>
            <person name="Adriaenssens E.M."/>
            <person name="Foster-Nyarko E."/>
            <person name="Jarju S."/>
            <person name="Secka A."/>
            <person name="Antonio M."/>
            <person name="Oren A."/>
            <person name="Chaudhuri R.R."/>
            <person name="La Ragione R."/>
            <person name="Hildebrand F."/>
            <person name="Pallen M.J."/>
        </authorList>
    </citation>
    <scope>NUCLEOTIDE SEQUENCE</scope>
    <source>
        <strain evidence="2">1193</strain>
    </source>
</reference>
<dbReference type="AlphaFoldDB" id="A0A9D1WP39"/>
<dbReference type="Proteomes" id="UP000824248">
    <property type="component" value="Unassembled WGS sequence"/>
</dbReference>
<name>A0A9D1WP39_9GAMM</name>
<organism evidence="2 3">
    <name type="scientific">Candidatus Halomonas stercoripullorum</name>
    <dbReference type="NCBI Taxonomy" id="2838617"/>
    <lineage>
        <taxon>Bacteria</taxon>
        <taxon>Pseudomonadati</taxon>
        <taxon>Pseudomonadota</taxon>
        <taxon>Gammaproteobacteria</taxon>
        <taxon>Oceanospirillales</taxon>
        <taxon>Halomonadaceae</taxon>
        <taxon>Halomonas</taxon>
    </lineage>
</organism>
<dbReference type="InterPro" id="IPR029058">
    <property type="entry name" value="AB_hydrolase_fold"/>
</dbReference>
<protein>
    <submittedName>
        <fullName evidence="2">Uncharacterized protein</fullName>
    </submittedName>
</protein>
<dbReference type="EMBL" id="DXFC01000155">
    <property type="protein sequence ID" value="HIX61622.1"/>
    <property type="molecule type" value="Genomic_DNA"/>
</dbReference>
<sequence length="166" mass="19572">MIWNLIGVLISGLSMGGIAALLVKISRKRLPRWIIPIAAGLGMFGYLMYYDFAWYGWKQSQLPDGVTILEEQRNSTFFRPWSYVTPAVNYFSFIDDDYRSFQQNGQHLIQYYYYEMFHEYKDRLETTLYIMNCEEAEQVQLDENRSVAGQPEPIERNSLLHRTLCP</sequence>